<keyword evidence="3" id="KW-1185">Reference proteome</keyword>
<evidence type="ECO:0000256" key="1">
    <source>
        <dbReference type="SAM" id="MobiDB-lite"/>
    </source>
</evidence>
<dbReference type="AlphaFoldDB" id="A0A843WCY7"/>
<name>A0A843WCY7_COLES</name>
<accession>A0A843WCY7</accession>
<evidence type="ECO:0000313" key="2">
    <source>
        <dbReference type="EMBL" id="MQM08032.1"/>
    </source>
</evidence>
<gene>
    <name evidence="2" type="ORF">Taro_040890</name>
</gene>
<protein>
    <submittedName>
        <fullName evidence="2">Uncharacterized protein</fullName>
    </submittedName>
</protein>
<evidence type="ECO:0000313" key="3">
    <source>
        <dbReference type="Proteomes" id="UP000652761"/>
    </source>
</evidence>
<proteinExistence type="predicted"/>
<dbReference type="EMBL" id="NMUH01004016">
    <property type="protein sequence ID" value="MQM08032.1"/>
    <property type="molecule type" value="Genomic_DNA"/>
</dbReference>
<organism evidence="2 3">
    <name type="scientific">Colocasia esculenta</name>
    <name type="common">Wild taro</name>
    <name type="synonym">Arum esculentum</name>
    <dbReference type="NCBI Taxonomy" id="4460"/>
    <lineage>
        <taxon>Eukaryota</taxon>
        <taxon>Viridiplantae</taxon>
        <taxon>Streptophyta</taxon>
        <taxon>Embryophyta</taxon>
        <taxon>Tracheophyta</taxon>
        <taxon>Spermatophyta</taxon>
        <taxon>Magnoliopsida</taxon>
        <taxon>Liliopsida</taxon>
        <taxon>Araceae</taxon>
        <taxon>Aroideae</taxon>
        <taxon>Colocasieae</taxon>
        <taxon>Colocasia</taxon>
    </lineage>
</organism>
<dbReference type="Proteomes" id="UP000652761">
    <property type="component" value="Unassembled WGS sequence"/>
</dbReference>
<feature type="region of interest" description="Disordered" evidence="1">
    <location>
        <begin position="53"/>
        <end position="82"/>
    </location>
</feature>
<comment type="caution">
    <text evidence="2">The sequence shown here is derived from an EMBL/GenBank/DDBJ whole genome shotgun (WGS) entry which is preliminary data.</text>
</comment>
<sequence length="82" mass="8914">MTLVPVRLPGSSRPLMAENVAWDGYNRSASQRICSEPFGNAFRAGKAGDLLGGMPQQNLTASDHGGHTMEVFEPSWRGRALR</sequence>
<reference evidence="2" key="1">
    <citation type="submission" date="2017-07" db="EMBL/GenBank/DDBJ databases">
        <title>Taro Niue Genome Assembly and Annotation.</title>
        <authorList>
            <person name="Atibalentja N."/>
            <person name="Keating K."/>
            <person name="Fields C.J."/>
        </authorList>
    </citation>
    <scope>NUCLEOTIDE SEQUENCE</scope>
    <source>
        <strain evidence="2">Niue_2</strain>
        <tissue evidence="2">Leaf</tissue>
    </source>
</reference>